<dbReference type="AlphaFoldDB" id="A0AAW2YJV8"/>
<dbReference type="PROSITE" id="PS50267">
    <property type="entry name" value="NA_NEUROTRAN_SYMP_3"/>
    <property type="match status" value="1"/>
</dbReference>
<reference evidence="7 8" key="1">
    <citation type="submission" date="2024-03" db="EMBL/GenBank/DDBJ databases">
        <title>The Acrasis kona genome and developmental transcriptomes reveal deep origins of eukaryotic multicellular pathways.</title>
        <authorList>
            <person name="Sheikh S."/>
            <person name="Fu C.-J."/>
            <person name="Brown M.W."/>
            <person name="Baldauf S.L."/>
        </authorList>
    </citation>
    <scope>NUCLEOTIDE SEQUENCE [LARGE SCALE GENOMIC DNA]</scope>
    <source>
        <strain evidence="7 8">ATCC MYA-3509</strain>
    </source>
</reference>
<feature type="transmembrane region" description="Helical" evidence="6">
    <location>
        <begin position="208"/>
        <end position="230"/>
    </location>
</feature>
<dbReference type="GO" id="GO:0005886">
    <property type="term" value="C:plasma membrane"/>
    <property type="evidence" value="ECO:0007669"/>
    <property type="project" value="TreeGrafter"/>
</dbReference>
<name>A0AAW2YJV8_9EUKA</name>
<protein>
    <submittedName>
        <fullName evidence="7">Sodium- and chloride-dependent GABA transporter</fullName>
    </submittedName>
</protein>
<feature type="transmembrane region" description="Helical" evidence="6">
    <location>
        <begin position="291"/>
        <end position="315"/>
    </location>
</feature>
<keyword evidence="4 6" id="KW-1133">Transmembrane helix</keyword>
<dbReference type="Pfam" id="PF00209">
    <property type="entry name" value="SNF"/>
    <property type="match status" value="2"/>
</dbReference>
<keyword evidence="2" id="KW-0813">Transport</keyword>
<feature type="transmembrane region" description="Helical" evidence="6">
    <location>
        <begin position="89"/>
        <end position="111"/>
    </location>
</feature>
<comment type="caution">
    <text evidence="7">The sequence shown here is derived from an EMBL/GenBank/DDBJ whole genome shotgun (WGS) entry which is preliminary data.</text>
</comment>
<keyword evidence="5 6" id="KW-0472">Membrane</keyword>
<feature type="transmembrane region" description="Helical" evidence="6">
    <location>
        <begin position="350"/>
        <end position="370"/>
    </location>
</feature>
<keyword evidence="3 6" id="KW-0812">Transmembrane</keyword>
<feature type="transmembrane region" description="Helical" evidence="6">
    <location>
        <begin position="501"/>
        <end position="520"/>
    </location>
</feature>
<feature type="transmembrane region" description="Helical" evidence="6">
    <location>
        <begin position="181"/>
        <end position="199"/>
    </location>
</feature>
<dbReference type="PANTHER" id="PTHR11616:SF240">
    <property type="entry name" value="BLOATED TUBULES, ISOFORM B-RELATED"/>
    <property type="match status" value="1"/>
</dbReference>
<sequence>MSEAPREAPIPSNNITPVDTATEIVNMEEFNENIDDQFKDPNAPQEGVSERQKWGSRISFLFASIGAAIGFGNFFRFPYLVFSSGGGAFLIPYTFALIFIGVPLLLMETAIGQFTRRASFKGMRILHRRSGGIGLSASAFGGFAVSSYYCVMLSWVCVYFIHCFRYDLPWAGRADEFFRVSWPVFGGLLFVWVIVYVCVWRGVKSTGLVAYVTVPLPFILLFILLGRALFLEGAVQGIVYYLYPDFSLLLDARIWLAAAGQIFFSLGIGSGTMTAFGSFNDENQDVVSDNLIICIAETSFSLFAGFAVFSILGYMAHERGVTVPEVTASGIGLAFVVFPDAVSLMPIPHVFAVLLFVTMFTLGIDSAVGLTESVNGVIHDQFHKVPLSVISLIVCIAGFVAGIPFTLTNGFYLMDIVDHFVSDYCLIFVGICECIVVGYLIATTPLLQKIKETQALIREHGMSKLYSFLLYANVLLFHSADEFRQKMSAVSKRGPTRIWSLLIKFLIPLLLGGIWLSQIIKEMIHPYSSLPDGSFDRVSLAVGCIIVISCISVVVIFIFIPGKGSKKAQEPEQVVIEEIANAFDAN</sequence>
<dbReference type="Proteomes" id="UP001431209">
    <property type="component" value="Unassembled WGS sequence"/>
</dbReference>
<evidence type="ECO:0000313" key="7">
    <source>
        <dbReference type="EMBL" id="KAL0477308.1"/>
    </source>
</evidence>
<dbReference type="NCBIfam" id="NF037979">
    <property type="entry name" value="Na_transp"/>
    <property type="match status" value="1"/>
</dbReference>
<proteinExistence type="predicted"/>
<dbReference type="GO" id="GO:0035725">
    <property type="term" value="P:sodium ion transmembrane transport"/>
    <property type="evidence" value="ECO:0007669"/>
    <property type="project" value="TreeGrafter"/>
</dbReference>
<evidence type="ECO:0000256" key="5">
    <source>
        <dbReference type="ARBA" id="ARBA00023136"/>
    </source>
</evidence>
<dbReference type="SUPFAM" id="SSF161070">
    <property type="entry name" value="SNF-like"/>
    <property type="match status" value="1"/>
</dbReference>
<evidence type="ECO:0000256" key="2">
    <source>
        <dbReference type="ARBA" id="ARBA00022448"/>
    </source>
</evidence>
<keyword evidence="8" id="KW-1185">Reference proteome</keyword>
<dbReference type="PRINTS" id="PR00176">
    <property type="entry name" value="NANEUSMPORT"/>
</dbReference>
<organism evidence="7 8">
    <name type="scientific">Acrasis kona</name>
    <dbReference type="NCBI Taxonomy" id="1008807"/>
    <lineage>
        <taxon>Eukaryota</taxon>
        <taxon>Discoba</taxon>
        <taxon>Heterolobosea</taxon>
        <taxon>Tetramitia</taxon>
        <taxon>Eutetramitia</taxon>
        <taxon>Acrasidae</taxon>
        <taxon>Acrasis</taxon>
    </lineage>
</organism>
<feature type="transmembrane region" description="Helical" evidence="6">
    <location>
        <begin position="132"/>
        <end position="161"/>
    </location>
</feature>
<accession>A0AAW2YJV8</accession>
<feature type="transmembrane region" description="Helical" evidence="6">
    <location>
        <begin position="58"/>
        <end position="77"/>
    </location>
</feature>
<evidence type="ECO:0000256" key="6">
    <source>
        <dbReference type="SAM" id="Phobius"/>
    </source>
</evidence>
<feature type="transmembrane region" description="Helical" evidence="6">
    <location>
        <begin position="424"/>
        <end position="442"/>
    </location>
</feature>
<feature type="transmembrane region" description="Helical" evidence="6">
    <location>
        <begin position="254"/>
        <end position="279"/>
    </location>
</feature>
<feature type="transmembrane region" description="Helical" evidence="6">
    <location>
        <begin position="390"/>
        <end position="412"/>
    </location>
</feature>
<dbReference type="EMBL" id="JAOPGA020000163">
    <property type="protein sequence ID" value="KAL0477308.1"/>
    <property type="molecule type" value="Genomic_DNA"/>
</dbReference>
<evidence type="ECO:0000256" key="4">
    <source>
        <dbReference type="ARBA" id="ARBA00022989"/>
    </source>
</evidence>
<feature type="transmembrane region" description="Helical" evidence="6">
    <location>
        <begin position="540"/>
        <end position="560"/>
    </location>
</feature>
<evidence type="ECO:0000313" key="8">
    <source>
        <dbReference type="Proteomes" id="UP001431209"/>
    </source>
</evidence>
<gene>
    <name evidence="7" type="ORF">AKO1_005298</name>
</gene>
<comment type="subcellular location">
    <subcellularLocation>
        <location evidence="1">Membrane</location>
        <topology evidence="1">Multi-pass membrane protein</topology>
    </subcellularLocation>
</comment>
<dbReference type="InterPro" id="IPR037272">
    <property type="entry name" value="SNS_sf"/>
</dbReference>
<evidence type="ECO:0000256" key="3">
    <source>
        <dbReference type="ARBA" id="ARBA00022692"/>
    </source>
</evidence>
<evidence type="ECO:0000256" key="1">
    <source>
        <dbReference type="ARBA" id="ARBA00004141"/>
    </source>
</evidence>
<dbReference type="PANTHER" id="PTHR11616">
    <property type="entry name" value="SODIUM/CHLORIDE DEPENDENT TRANSPORTER"/>
    <property type="match status" value="1"/>
</dbReference>
<dbReference type="InterPro" id="IPR000175">
    <property type="entry name" value="Na/ntran_symport"/>
</dbReference>